<reference evidence="1 2" key="1">
    <citation type="journal article" date="2020" name="G3 (Bethesda)">
        <title>Improved Reference Genome for Cyclotella cryptica CCMP332, a Model for Cell Wall Morphogenesis, Salinity Adaptation, and Lipid Production in Diatoms (Bacillariophyta).</title>
        <authorList>
            <person name="Roberts W.R."/>
            <person name="Downey K.M."/>
            <person name="Ruck E.C."/>
            <person name="Traller J.C."/>
            <person name="Alverson A.J."/>
        </authorList>
    </citation>
    <scope>NUCLEOTIDE SEQUENCE [LARGE SCALE GENOMIC DNA]</scope>
    <source>
        <strain evidence="1 2">CCMP332</strain>
    </source>
</reference>
<accession>A0ABD3QU11</accession>
<gene>
    <name evidence="1" type="ORF">HJC23_003774</name>
</gene>
<sequence>MQISIRNFDGIPTHLFSTLSHRLLFTRKVGSSEDDSIFTHCCLSRGSAFPKIPRKSCFDSSHFGKTKKLSPIFRSDIIG</sequence>
<organism evidence="1 2">
    <name type="scientific">Cyclotella cryptica</name>
    <dbReference type="NCBI Taxonomy" id="29204"/>
    <lineage>
        <taxon>Eukaryota</taxon>
        <taxon>Sar</taxon>
        <taxon>Stramenopiles</taxon>
        <taxon>Ochrophyta</taxon>
        <taxon>Bacillariophyta</taxon>
        <taxon>Coscinodiscophyceae</taxon>
        <taxon>Thalassiosirophycidae</taxon>
        <taxon>Stephanodiscales</taxon>
        <taxon>Stephanodiscaceae</taxon>
        <taxon>Cyclotella</taxon>
    </lineage>
</organism>
<dbReference type="EMBL" id="JABMIG020000012">
    <property type="protein sequence ID" value="KAL3803720.1"/>
    <property type="molecule type" value="Genomic_DNA"/>
</dbReference>
<dbReference type="Proteomes" id="UP001516023">
    <property type="component" value="Unassembled WGS sequence"/>
</dbReference>
<evidence type="ECO:0000313" key="2">
    <source>
        <dbReference type="Proteomes" id="UP001516023"/>
    </source>
</evidence>
<keyword evidence="2" id="KW-1185">Reference proteome</keyword>
<dbReference type="AlphaFoldDB" id="A0ABD3QU11"/>
<comment type="caution">
    <text evidence="1">The sequence shown here is derived from an EMBL/GenBank/DDBJ whole genome shotgun (WGS) entry which is preliminary data.</text>
</comment>
<protein>
    <submittedName>
        <fullName evidence="1">Uncharacterized protein</fullName>
    </submittedName>
</protein>
<evidence type="ECO:0000313" key="1">
    <source>
        <dbReference type="EMBL" id="KAL3803720.1"/>
    </source>
</evidence>
<name>A0ABD3QU11_9STRA</name>
<proteinExistence type="predicted"/>